<dbReference type="EMBL" id="PPCN01000005">
    <property type="protein sequence ID" value="POF31044.1"/>
    <property type="molecule type" value="Genomic_DNA"/>
</dbReference>
<evidence type="ECO:0000256" key="2">
    <source>
        <dbReference type="SAM" id="SignalP"/>
    </source>
</evidence>
<name>A0A2S3UTQ9_9HYPH</name>
<organism evidence="3 4">
    <name type="scientific">Roseibium marinum</name>
    <dbReference type="NCBI Taxonomy" id="281252"/>
    <lineage>
        <taxon>Bacteria</taxon>
        <taxon>Pseudomonadati</taxon>
        <taxon>Pseudomonadota</taxon>
        <taxon>Alphaproteobacteria</taxon>
        <taxon>Hyphomicrobiales</taxon>
        <taxon>Stappiaceae</taxon>
        <taxon>Roseibium</taxon>
    </lineage>
</organism>
<keyword evidence="2" id="KW-0732">Signal</keyword>
<feature type="chain" id="PRO_5015515346" description="PepSY domain-containing protein" evidence="2">
    <location>
        <begin position="30"/>
        <end position="138"/>
    </location>
</feature>
<dbReference type="OrthoDB" id="7678718at2"/>
<accession>A0A2S3UTQ9</accession>
<sequence length="138" mass="15157">MFANVSKLSAPIAGAIFLVSAGFISTAVAAPQAAGLKGQTAQSELVVNVDHRKGGHGRKGGRGWQGGHGWNQQHMGPRQIRRSLRHRGFHRIQIVDRRGPMYVVTANGWRGMPVRLVVDSRTAHIVRSRPMTRGGHRW</sequence>
<feature type="region of interest" description="Disordered" evidence="1">
    <location>
        <begin position="51"/>
        <end position="73"/>
    </location>
</feature>
<dbReference type="RefSeq" id="WP_146048566.1">
    <property type="nucleotide sequence ID" value="NZ_PPCN01000005.1"/>
</dbReference>
<feature type="signal peptide" evidence="2">
    <location>
        <begin position="1"/>
        <end position="29"/>
    </location>
</feature>
<evidence type="ECO:0000313" key="4">
    <source>
        <dbReference type="Proteomes" id="UP000236959"/>
    </source>
</evidence>
<keyword evidence="4" id="KW-1185">Reference proteome</keyword>
<evidence type="ECO:0000313" key="3">
    <source>
        <dbReference type="EMBL" id="POF31044.1"/>
    </source>
</evidence>
<protein>
    <recommendedName>
        <fullName evidence="5">PepSY domain-containing protein</fullName>
    </recommendedName>
</protein>
<dbReference type="Proteomes" id="UP000236959">
    <property type="component" value="Unassembled WGS sequence"/>
</dbReference>
<comment type="caution">
    <text evidence="3">The sequence shown here is derived from an EMBL/GenBank/DDBJ whole genome shotgun (WGS) entry which is preliminary data.</text>
</comment>
<dbReference type="AlphaFoldDB" id="A0A2S3UTQ9"/>
<reference evidence="3 4" key="1">
    <citation type="submission" date="2018-01" db="EMBL/GenBank/DDBJ databases">
        <title>Genomic Encyclopedia of Archaeal and Bacterial Type Strains, Phase II (KMG-II): from individual species to whole genera.</title>
        <authorList>
            <person name="Goeker M."/>
        </authorList>
    </citation>
    <scope>NUCLEOTIDE SEQUENCE [LARGE SCALE GENOMIC DNA]</scope>
    <source>
        <strain evidence="3 4">DSM 17023</strain>
    </source>
</reference>
<evidence type="ECO:0008006" key="5">
    <source>
        <dbReference type="Google" id="ProtNLM"/>
    </source>
</evidence>
<evidence type="ECO:0000256" key="1">
    <source>
        <dbReference type="SAM" id="MobiDB-lite"/>
    </source>
</evidence>
<gene>
    <name evidence="3" type="ORF">CLV41_105222</name>
</gene>
<proteinExistence type="predicted"/>